<gene>
    <name evidence="2" type="ORF">AUJ29_03445</name>
</gene>
<dbReference type="Pfam" id="PF13470">
    <property type="entry name" value="PIN_3"/>
    <property type="match status" value="1"/>
</dbReference>
<comment type="caution">
    <text evidence="2">The sequence shown here is derived from an EMBL/GenBank/DDBJ whole genome shotgun (WGS) entry which is preliminary data.</text>
</comment>
<reference evidence="2 3" key="1">
    <citation type="journal article" date="2016" name="Environ. Microbiol.">
        <title>Genomic resolution of a cold subsurface aquifer community provides metabolic insights for novel microbes adapted to high CO concentrations.</title>
        <authorList>
            <person name="Probst A.J."/>
            <person name="Castelle C.J."/>
            <person name="Singh A."/>
            <person name="Brown C.T."/>
            <person name="Anantharaman K."/>
            <person name="Sharon I."/>
            <person name="Hug L.A."/>
            <person name="Burstein D."/>
            <person name="Emerson J.B."/>
            <person name="Thomas B.C."/>
            <person name="Banfield J.F."/>
        </authorList>
    </citation>
    <scope>NUCLEOTIDE SEQUENCE [LARGE SCALE GENOMIC DNA]</scope>
    <source>
        <strain evidence="2">CG1_02_38_13</strain>
    </source>
</reference>
<evidence type="ECO:0000313" key="2">
    <source>
        <dbReference type="EMBL" id="OIO15857.1"/>
    </source>
</evidence>
<accession>A0A1J4TXF9</accession>
<evidence type="ECO:0000259" key="1">
    <source>
        <dbReference type="SMART" id="SM00670"/>
    </source>
</evidence>
<dbReference type="InterPro" id="IPR002850">
    <property type="entry name" value="PIN_toxin-like"/>
</dbReference>
<dbReference type="CDD" id="cd09854">
    <property type="entry name" value="PIN_VapC-like"/>
    <property type="match status" value="1"/>
</dbReference>
<feature type="domain" description="PIN" evidence="1">
    <location>
        <begin position="7"/>
        <end position="120"/>
    </location>
</feature>
<dbReference type="Proteomes" id="UP000182465">
    <property type="component" value="Unassembled WGS sequence"/>
</dbReference>
<dbReference type="PANTHER" id="PTHR34610:SF3">
    <property type="entry name" value="SSL7007 PROTEIN"/>
    <property type="match status" value="1"/>
</dbReference>
<dbReference type="SMART" id="SM00670">
    <property type="entry name" value="PINc"/>
    <property type="match status" value="1"/>
</dbReference>
<dbReference type="Gene3D" id="3.40.50.1010">
    <property type="entry name" value="5'-nuclease"/>
    <property type="match status" value="1"/>
</dbReference>
<organism evidence="2 3">
    <name type="scientific">Candidatus Kuenenbacteria bacterium CG1_02_38_13</name>
    <dbReference type="NCBI Taxonomy" id="1805235"/>
    <lineage>
        <taxon>Bacteria</taxon>
        <taxon>Candidatus Kueneniibacteriota</taxon>
    </lineage>
</organism>
<evidence type="ECO:0000313" key="3">
    <source>
        <dbReference type="Proteomes" id="UP000182465"/>
    </source>
</evidence>
<sequence>MSMKRISLVFIDTNIWFSAFYKTGTCSQLITKLREKEITIAISELVLAEIINTFQKKLPQALSLVSEYLQFLKVLIFRNPEKHKMLMYSKLVDKNDLPILVSAIENKCQYLITGNLKDFTIKKIKKVTNLKVVSPMEMMKIADGR</sequence>
<dbReference type="AlphaFoldDB" id="A0A1J4TXF9"/>
<dbReference type="InterPro" id="IPR029060">
    <property type="entry name" value="PIN-like_dom_sf"/>
</dbReference>
<dbReference type="NCBIfam" id="TIGR00305">
    <property type="entry name" value="putative toxin-antitoxin system toxin component, PIN family"/>
    <property type="match status" value="1"/>
</dbReference>
<dbReference type="SUPFAM" id="SSF88723">
    <property type="entry name" value="PIN domain-like"/>
    <property type="match status" value="1"/>
</dbReference>
<name>A0A1J4TXF9_9BACT</name>
<proteinExistence type="predicted"/>
<dbReference type="EMBL" id="MNVB01000075">
    <property type="protein sequence ID" value="OIO15857.1"/>
    <property type="molecule type" value="Genomic_DNA"/>
</dbReference>
<protein>
    <submittedName>
        <fullName evidence="2">Putative toxin-antitoxin system toxin component, PIN family</fullName>
    </submittedName>
</protein>
<dbReference type="InterPro" id="IPR002716">
    <property type="entry name" value="PIN_dom"/>
</dbReference>
<dbReference type="PANTHER" id="PTHR34610">
    <property type="entry name" value="SSL7007 PROTEIN"/>
    <property type="match status" value="1"/>
</dbReference>